<dbReference type="PATRIC" id="fig|287.2966.peg.2750"/>
<protein>
    <submittedName>
        <fullName evidence="1">Uncharacterized protein</fullName>
    </submittedName>
</protein>
<dbReference type="AlphaFoldDB" id="A0A0P0A6Y9"/>
<dbReference type="EMBL" id="KT454971">
    <property type="protein sequence ID" value="ALI58925.1"/>
    <property type="molecule type" value="Genomic_DNA"/>
</dbReference>
<dbReference type="RefSeq" id="WP_019727224.1">
    <property type="nucleotide sequence ID" value="NZ_CBDDSE010000001.1"/>
</dbReference>
<reference evidence="1" key="1">
    <citation type="submission" date="2015-08" db="EMBL/GenBank/DDBJ databases">
        <title>Pseudomonas aeruginosa strain CCBH4851 chromosome region.</title>
        <authorList>
            <person name="Silveira M.C."/>
            <person name="Carvalho-Assef A.P.D."/>
            <person name="Albano R.M."/>
        </authorList>
    </citation>
    <scope>NUCLEOTIDE SEQUENCE</scope>
    <source>
        <strain evidence="1">CCBH4851</strain>
    </source>
</reference>
<proteinExistence type="predicted"/>
<accession>A0A0P0A6Y9</accession>
<sequence length="82" mass="9381">MRRVMTMKVVCDRNGRRTGYEESGEALFHQWGVDFEEFDTGAGNYTVAVVERPGGTVELLQPHLIRFLDKAPDFPDMEDITM</sequence>
<organism evidence="1">
    <name type="scientific">Pseudomonas aeruginosa</name>
    <dbReference type="NCBI Taxonomy" id="287"/>
    <lineage>
        <taxon>Bacteria</taxon>
        <taxon>Pseudomonadati</taxon>
        <taxon>Pseudomonadota</taxon>
        <taxon>Gammaproteobacteria</taxon>
        <taxon>Pseudomonadales</taxon>
        <taxon>Pseudomonadaceae</taxon>
        <taxon>Pseudomonas</taxon>
    </lineage>
</organism>
<gene>
    <name evidence="1" type="ORF">CCBH4851_00221</name>
</gene>
<evidence type="ECO:0000313" key="1">
    <source>
        <dbReference type="EMBL" id="ALI58925.1"/>
    </source>
</evidence>
<name>A0A0P0A6Y9_PSEAI</name>